<organism evidence="8 9">
    <name type="scientific">Paenarthrobacter aurescens (strain TC1)</name>
    <dbReference type="NCBI Taxonomy" id="290340"/>
    <lineage>
        <taxon>Bacteria</taxon>
        <taxon>Bacillati</taxon>
        <taxon>Actinomycetota</taxon>
        <taxon>Actinomycetes</taxon>
        <taxon>Micrococcales</taxon>
        <taxon>Micrococcaceae</taxon>
        <taxon>Paenarthrobacter</taxon>
    </lineage>
</organism>
<comment type="subcellular location">
    <subcellularLocation>
        <location evidence="1">Cell membrane</location>
        <topology evidence="1">Multi-pass membrane protein</topology>
    </subcellularLocation>
</comment>
<dbReference type="PANTHER" id="PTHR32196">
    <property type="entry name" value="ABC TRANSPORTER PERMEASE PROTEIN YPHD-RELATED-RELATED"/>
    <property type="match status" value="1"/>
</dbReference>
<dbReference type="AlphaFoldDB" id="A1R5X5"/>
<dbReference type="InterPro" id="IPR001851">
    <property type="entry name" value="ABC_transp_permease"/>
</dbReference>
<evidence type="ECO:0000256" key="7">
    <source>
        <dbReference type="SAM" id="Phobius"/>
    </source>
</evidence>
<evidence type="ECO:0000313" key="9">
    <source>
        <dbReference type="Proteomes" id="UP000000637"/>
    </source>
</evidence>
<evidence type="ECO:0000256" key="3">
    <source>
        <dbReference type="ARBA" id="ARBA00022692"/>
    </source>
</evidence>
<feature type="region of interest" description="Disordered" evidence="6">
    <location>
        <begin position="1"/>
        <end position="27"/>
    </location>
</feature>
<feature type="transmembrane region" description="Helical" evidence="7">
    <location>
        <begin position="269"/>
        <end position="288"/>
    </location>
</feature>
<dbReference type="HOGENOM" id="CLU_028880_2_2_11"/>
<protein>
    <submittedName>
        <fullName evidence="8">Ribose ABC transporter permease</fullName>
    </submittedName>
</protein>
<sequence length="379" mass="38151">MQPQTATGSAGPVSGRAGPGKSHDESRSRLSGVGDFIGAQGLLVVVLLFGVLLTFLSPVFLTTVNLVNLLYQCTILGVFAIGMTFVILTGGIDVSVGSTAALSSVLSMGVIVNMDMPPAIGLLTGLVVGAGVGAVNGLMVTKLGISPLIATLATLSAGSGIAFAYSDGGNITPVPKVLTDMVSAKIAGIPLLIPAVLVLAFLAHLVLTRTTYGRSIYAVGGNKEAALLAGIRVDRVTMNAYIIAGLSAGMAGLLLTGRLASGSPRAGDGIELTVIAAVVIGGTSLFGGQGNIKGTLLGVLLIAMVSNAVNLLGIPSSYDRIVQGVVIFAAAALDVYRYKYVQKNLSRKRRIGPPAAIDPTTAGSPVTGPATAHTTGTST</sequence>
<dbReference type="GO" id="GO:0022857">
    <property type="term" value="F:transmembrane transporter activity"/>
    <property type="evidence" value="ECO:0007669"/>
    <property type="project" value="InterPro"/>
</dbReference>
<dbReference type="STRING" id="290340.AAur_1888"/>
<dbReference type="Pfam" id="PF02653">
    <property type="entry name" value="BPD_transp_2"/>
    <property type="match status" value="1"/>
</dbReference>
<evidence type="ECO:0000256" key="6">
    <source>
        <dbReference type="SAM" id="MobiDB-lite"/>
    </source>
</evidence>
<proteinExistence type="predicted"/>
<evidence type="ECO:0000313" key="8">
    <source>
        <dbReference type="EMBL" id="ABM09620.1"/>
    </source>
</evidence>
<feature type="transmembrane region" description="Helical" evidence="7">
    <location>
        <begin position="69"/>
        <end position="88"/>
    </location>
</feature>
<dbReference type="GO" id="GO:0005886">
    <property type="term" value="C:plasma membrane"/>
    <property type="evidence" value="ECO:0007669"/>
    <property type="project" value="UniProtKB-SubCell"/>
</dbReference>
<feature type="transmembrane region" description="Helical" evidence="7">
    <location>
        <begin position="186"/>
        <end position="207"/>
    </location>
</feature>
<evidence type="ECO:0000256" key="2">
    <source>
        <dbReference type="ARBA" id="ARBA00022475"/>
    </source>
</evidence>
<dbReference type="CDD" id="cd06579">
    <property type="entry name" value="TM_PBP1_transp_AraH_like"/>
    <property type="match status" value="1"/>
</dbReference>
<dbReference type="OrthoDB" id="9808136at2"/>
<gene>
    <name evidence="8" type="primary">rbsC</name>
    <name evidence="8" type="ordered locus">AAur_1888</name>
</gene>
<feature type="transmembrane region" description="Helical" evidence="7">
    <location>
        <begin position="120"/>
        <end position="141"/>
    </location>
</feature>
<accession>A1R5X5</accession>
<keyword evidence="9" id="KW-1185">Reference proteome</keyword>
<reference evidence="8 9" key="1">
    <citation type="journal article" date="2006" name="PLoS Genet.">
        <title>Secrets of soil survival revealed by the genome sequence of Arthrobacter aurescens TC1.</title>
        <authorList>
            <person name="Mongodin E.F."/>
            <person name="Shapir N."/>
            <person name="Daugherty S.C."/>
            <person name="DeBoy R.T."/>
            <person name="Emerson J.B."/>
            <person name="Shvartzbeyn A."/>
            <person name="Radune D."/>
            <person name="Vamathevan J."/>
            <person name="Riggs F."/>
            <person name="Grinberg V."/>
            <person name="Khouri H."/>
            <person name="Wackett L.P."/>
            <person name="Nelson K.E."/>
            <person name="Sadowsky M.J."/>
        </authorList>
    </citation>
    <scope>NUCLEOTIDE SEQUENCE [LARGE SCALE GENOMIC DNA]</scope>
    <source>
        <strain evidence="8 9">TC1</strain>
    </source>
</reference>
<dbReference type="EMBL" id="CP000474">
    <property type="protein sequence ID" value="ABM09620.1"/>
    <property type="molecule type" value="Genomic_DNA"/>
</dbReference>
<keyword evidence="3 7" id="KW-0812">Transmembrane</keyword>
<dbReference type="KEGG" id="aau:AAur_1888"/>
<evidence type="ECO:0000256" key="1">
    <source>
        <dbReference type="ARBA" id="ARBA00004651"/>
    </source>
</evidence>
<feature type="transmembrane region" description="Helical" evidence="7">
    <location>
        <begin position="238"/>
        <end position="257"/>
    </location>
</feature>
<feature type="region of interest" description="Disordered" evidence="6">
    <location>
        <begin position="352"/>
        <end position="379"/>
    </location>
</feature>
<keyword evidence="4 7" id="KW-1133">Transmembrane helix</keyword>
<keyword evidence="2" id="KW-1003">Cell membrane</keyword>
<feature type="transmembrane region" description="Helical" evidence="7">
    <location>
        <begin position="36"/>
        <end position="57"/>
    </location>
</feature>
<name>A1R5X5_PAEAT</name>
<keyword evidence="5 7" id="KW-0472">Membrane</keyword>
<dbReference type="Proteomes" id="UP000000637">
    <property type="component" value="Chromosome"/>
</dbReference>
<evidence type="ECO:0000256" key="4">
    <source>
        <dbReference type="ARBA" id="ARBA00022989"/>
    </source>
</evidence>
<feature type="transmembrane region" description="Helical" evidence="7">
    <location>
        <begin position="321"/>
        <end position="340"/>
    </location>
</feature>
<feature type="transmembrane region" description="Helical" evidence="7">
    <location>
        <begin position="148"/>
        <end position="166"/>
    </location>
</feature>
<dbReference type="eggNOG" id="COG1172">
    <property type="taxonomic scope" value="Bacteria"/>
</dbReference>
<feature type="transmembrane region" description="Helical" evidence="7">
    <location>
        <begin position="295"/>
        <end position="315"/>
    </location>
</feature>
<dbReference type="PANTHER" id="PTHR32196:SF72">
    <property type="entry name" value="RIBOSE IMPORT PERMEASE PROTEIN RBSC"/>
    <property type="match status" value="1"/>
</dbReference>
<dbReference type="RefSeq" id="WP_011774581.1">
    <property type="nucleotide sequence ID" value="NC_008711.1"/>
</dbReference>
<evidence type="ECO:0000256" key="5">
    <source>
        <dbReference type="ARBA" id="ARBA00023136"/>
    </source>
</evidence>